<sequence>MINNIKKHFSTVFFAAVLIVGLCIFLYPSVSNYINGLQQSKAIADYNVALESLTPEDYSAFWDTAIAYNEKIASGVMDFNLTDEEMKEYNSILDPTGTGIIGYLEIENIGVYLPIYHGVEETVLSVGIGHLPGTSFPTGTLSTHTVLSGHRGLPSSELLTNLDQMIEGDTFLLHIMDQVFAYEVDSINIVLPNETEGLYVYDGEDYVTLVTCTPYGVNTHRLLVRGKRVEYDEEARLIITADATPYSTLTVSVFIAVPILVIIFIIFMIRTSKRFK</sequence>
<dbReference type="GO" id="GO:0016787">
    <property type="term" value="F:hydrolase activity"/>
    <property type="evidence" value="ECO:0007669"/>
    <property type="project" value="UniProtKB-KW"/>
</dbReference>
<gene>
    <name evidence="4" type="ORF">SAMN02745229_01517</name>
</gene>
<organism evidence="4 5">
    <name type="scientific">Butyrivibrio fibrisolvens DSM 3071</name>
    <dbReference type="NCBI Taxonomy" id="1121131"/>
    <lineage>
        <taxon>Bacteria</taxon>
        <taxon>Bacillati</taxon>
        <taxon>Bacillota</taxon>
        <taxon>Clostridia</taxon>
        <taxon>Lachnospirales</taxon>
        <taxon>Lachnospiraceae</taxon>
        <taxon>Butyrivibrio</taxon>
    </lineage>
</organism>
<dbReference type="AlphaFoldDB" id="A0A1M5YI69"/>
<dbReference type="InterPro" id="IPR005754">
    <property type="entry name" value="Sortase"/>
</dbReference>
<dbReference type="Proteomes" id="UP000184278">
    <property type="component" value="Unassembled WGS sequence"/>
</dbReference>
<dbReference type="InterPro" id="IPR042002">
    <property type="entry name" value="Sortase_C"/>
</dbReference>
<feature type="active site" description="Acyl-thioester intermediate" evidence="2">
    <location>
        <position position="212"/>
    </location>
</feature>
<keyword evidence="3" id="KW-0812">Transmembrane</keyword>
<feature type="transmembrane region" description="Helical" evidence="3">
    <location>
        <begin position="246"/>
        <end position="269"/>
    </location>
</feature>
<keyword evidence="5" id="KW-1185">Reference proteome</keyword>
<keyword evidence="1" id="KW-0378">Hydrolase</keyword>
<proteinExistence type="predicted"/>
<accession>A0A1M5YI69</accession>
<dbReference type="STRING" id="1121131.SAMN02745229_01517"/>
<dbReference type="NCBIfam" id="TIGR01076">
    <property type="entry name" value="sortase_fam"/>
    <property type="match status" value="1"/>
</dbReference>
<dbReference type="Gene3D" id="2.40.260.10">
    <property type="entry name" value="Sortase"/>
    <property type="match status" value="1"/>
</dbReference>
<dbReference type="CDD" id="cd05827">
    <property type="entry name" value="Sortase_C"/>
    <property type="match status" value="1"/>
</dbReference>
<keyword evidence="3" id="KW-1133">Transmembrane helix</keyword>
<dbReference type="RefSeq" id="WP_207649280.1">
    <property type="nucleotide sequence ID" value="NZ_FQXK01000011.1"/>
</dbReference>
<dbReference type="SUPFAM" id="SSF63817">
    <property type="entry name" value="Sortase"/>
    <property type="match status" value="1"/>
</dbReference>
<evidence type="ECO:0000313" key="5">
    <source>
        <dbReference type="Proteomes" id="UP000184278"/>
    </source>
</evidence>
<name>A0A1M5YI69_BUTFI</name>
<evidence type="ECO:0000256" key="2">
    <source>
        <dbReference type="PIRSR" id="PIRSR605754-1"/>
    </source>
</evidence>
<protein>
    <submittedName>
        <fullName evidence="4">Sortase A</fullName>
    </submittedName>
</protein>
<evidence type="ECO:0000256" key="1">
    <source>
        <dbReference type="ARBA" id="ARBA00022801"/>
    </source>
</evidence>
<feature type="active site" description="Proton donor/acceptor" evidence="2">
    <location>
        <position position="150"/>
    </location>
</feature>
<dbReference type="Pfam" id="PF04203">
    <property type="entry name" value="Sortase"/>
    <property type="match status" value="1"/>
</dbReference>
<evidence type="ECO:0000256" key="3">
    <source>
        <dbReference type="SAM" id="Phobius"/>
    </source>
</evidence>
<reference evidence="5" key="1">
    <citation type="submission" date="2016-11" db="EMBL/GenBank/DDBJ databases">
        <authorList>
            <person name="Varghese N."/>
            <person name="Submissions S."/>
        </authorList>
    </citation>
    <scope>NUCLEOTIDE SEQUENCE [LARGE SCALE GENOMIC DNA]</scope>
    <source>
        <strain evidence="5">DSM 3071</strain>
    </source>
</reference>
<keyword evidence="3" id="KW-0472">Membrane</keyword>
<dbReference type="EMBL" id="FQXK01000011">
    <property type="protein sequence ID" value="SHI11720.1"/>
    <property type="molecule type" value="Genomic_DNA"/>
</dbReference>
<dbReference type="GeneID" id="89508669"/>
<evidence type="ECO:0000313" key="4">
    <source>
        <dbReference type="EMBL" id="SHI11720.1"/>
    </source>
</evidence>
<feature type="transmembrane region" description="Helical" evidence="3">
    <location>
        <begin position="12"/>
        <end position="30"/>
    </location>
</feature>
<dbReference type="NCBIfam" id="NF033745">
    <property type="entry name" value="class_C_sortase"/>
    <property type="match status" value="1"/>
</dbReference>
<dbReference type="InterPro" id="IPR023365">
    <property type="entry name" value="Sortase_dom-sf"/>
</dbReference>